<evidence type="ECO:0000256" key="1">
    <source>
        <dbReference type="SAM" id="SignalP"/>
    </source>
</evidence>
<sequence length="266" mass="29230">MKILYCLSILLLTSCVYAQNNLGPRLSSMADNGTAVVDIWSLQANPAGIAFLDQPAISLNYIRHLLSEDISSQGIVAVIPFGKNYLGTSFQRYGFSAYDESKVGFAYSKRFGEKFSLALNGNYHELKISSYGSSTGFSIDFGIFYRLSNNFSIGAFTNNPSAQKFNSDLIAAKIPTSFNFGASYLATNQVLIATTVSKVSDQSIDFRLGLEYKLYDLLSLRGGLSTKPFKQHLGFGLNYKKFAMDMATTYDTNLGYAPQIAIGYAF</sequence>
<organism evidence="2 3">
    <name type="scientific">Pedobacter petrophilus</name>
    <dbReference type="NCBI Taxonomy" id="1908241"/>
    <lineage>
        <taxon>Bacteria</taxon>
        <taxon>Pseudomonadati</taxon>
        <taxon>Bacteroidota</taxon>
        <taxon>Sphingobacteriia</taxon>
        <taxon>Sphingobacteriales</taxon>
        <taxon>Sphingobacteriaceae</taxon>
        <taxon>Pedobacter</taxon>
    </lineage>
</organism>
<feature type="chain" id="PRO_5029549765" description="PorV/PorQ family protein" evidence="1">
    <location>
        <begin position="19"/>
        <end position="266"/>
    </location>
</feature>
<dbReference type="RefSeq" id="WP_154280115.1">
    <property type="nucleotide sequence ID" value="NZ_JBHUJQ010000001.1"/>
</dbReference>
<name>A0A7K0FWG4_9SPHI</name>
<dbReference type="SUPFAM" id="SSF56935">
    <property type="entry name" value="Porins"/>
    <property type="match status" value="1"/>
</dbReference>
<gene>
    <name evidence="2" type="ORF">GJU39_07330</name>
</gene>
<protein>
    <recommendedName>
        <fullName evidence="4">PorV/PorQ family protein</fullName>
    </recommendedName>
</protein>
<keyword evidence="1" id="KW-0732">Signal</keyword>
<dbReference type="EMBL" id="WKKH01000008">
    <property type="protein sequence ID" value="MRX75898.1"/>
    <property type="molecule type" value="Genomic_DNA"/>
</dbReference>
<dbReference type="OrthoDB" id="748007at2"/>
<accession>A0A7K0FWG4</accession>
<proteinExistence type="predicted"/>
<reference evidence="2 3" key="1">
    <citation type="submission" date="2019-11" db="EMBL/GenBank/DDBJ databases">
        <title>Pedobacter petrophilus genome.</title>
        <authorList>
            <person name="Feldbauer M.J."/>
            <person name="Newman J.D."/>
        </authorList>
    </citation>
    <scope>NUCLEOTIDE SEQUENCE [LARGE SCALE GENOMIC DNA]</scope>
    <source>
        <strain evidence="2 3">LMG 29686</strain>
    </source>
</reference>
<comment type="caution">
    <text evidence="2">The sequence shown here is derived from an EMBL/GenBank/DDBJ whole genome shotgun (WGS) entry which is preliminary data.</text>
</comment>
<evidence type="ECO:0000313" key="3">
    <source>
        <dbReference type="Proteomes" id="UP000487757"/>
    </source>
</evidence>
<keyword evidence="3" id="KW-1185">Reference proteome</keyword>
<evidence type="ECO:0000313" key="2">
    <source>
        <dbReference type="EMBL" id="MRX75898.1"/>
    </source>
</evidence>
<dbReference type="Proteomes" id="UP000487757">
    <property type="component" value="Unassembled WGS sequence"/>
</dbReference>
<dbReference type="PROSITE" id="PS51257">
    <property type="entry name" value="PROKAR_LIPOPROTEIN"/>
    <property type="match status" value="1"/>
</dbReference>
<dbReference type="AlphaFoldDB" id="A0A7K0FWG4"/>
<feature type="signal peptide" evidence="1">
    <location>
        <begin position="1"/>
        <end position="18"/>
    </location>
</feature>
<evidence type="ECO:0008006" key="4">
    <source>
        <dbReference type="Google" id="ProtNLM"/>
    </source>
</evidence>
<dbReference type="Gene3D" id="2.40.160.60">
    <property type="entry name" value="Outer membrane protein transport protein (OMPP1/FadL/TodX)"/>
    <property type="match status" value="1"/>
</dbReference>